<evidence type="ECO:0000313" key="7">
    <source>
        <dbReference type="Proteomes" id="UP000585474"/>
    </source>
</evidence>
<keyword evidence="3" id="KW-0804">Transcription</keyword>
<evidence type="ECO:0008006" key="8">
    <source>
        <dbReference type="Google" id="ProtNLM"/>
    </source>
</evidence>
<dbReference type="GO" id="GO:0046983">
    <property type="term" value="F:protein dimerization activity"/>
    <property type="evidence" value="ECO:0007669"/>
    <property type="project" value="InterPro"/>
</dbReference>
<dbReference type="InterPro" id="IPR036638">
    <property type="entry name" value="HLH_DNA-bd_sf"/>
</dbReference>
<comment type="caution">
    <text evidence="6">The sequence shown here is derived from an EMBL/GenBank/DDBJ whole genome shotgun (WGS) entry which is preliminary data.</text>
</comment>
<sequence>MKKSNSSPEKLDRKTVEKNRRMIMKDLRFKLTSLVPPHHFKPSKELLSQQDQLDQVALYIKQLKERVEELKTKRSLAMGNKIGTNKNKIRDTTDGSYSGFPVVFELRDLGSSLEVTLISGLKKNFVLNEVISVLQDEGADVVSVHFSTNGDKVFHTLHAQVKVSRVGVETSRVYQRLQQLLC</sequence>
<reference evidence="6 7" key="1">
    <citation type="submission" date="2019-07" db="EMBL/GenBank/DDBJ databases">
        <title>De Novo Assembly of kiwifruit Actinidia rufa.</title>
        <authorList>
            <person name="Sugita-Konishi S."/>
            <person name="Sato K."/>
            <person name="Mori E."/>
            <person name="Abe Y."/>
            <person name="Kisaki G."/>
            <person name="Hamano K."/>
            <person name="Suezawa K."/>
            <person name="Otani M."/>
            <person name="Fukuda T."/>
            <person name="Manabe T."/>
            <person name="Gomi K."/>
            <person name="Tabuchi M."/>
            <person name="Akimitsu K."/>
            <person name="Kataoka I."/>
        </authorList>
    </citation>
    <scope>NUCLEOTIDE SEQUENCE [LARGE SCALE GENOMIC DNA]</scope>
    <source>
        <strain evidence="7">cv. Fuchu</strain>
    </source>
</reference>
<accession>A0A7J0GAJ1</accession>
<gene>
    <name evidence="6" type="ORF">Acr_19g0007460</name>
</gene>
<dbReference type="PANTHER" id="PTHR13935:SF46">
    <property type="entry name" value="TRANSCRIPTION FACTOR BHLH167-RELATED"/>
    <property type="match status" value="1"/>
</dbReference>
<keyword evidence="5" id="KW-0175">Coiled coil</keyword>
<dbReference type="EMBL" id="BJWL01000019">
    <property type="protein sequence ID" value="GFZ07809.1"/>
    <property type="molecule type" value="Genomic_DNA"/>
</dbReference>
<dbReference type="Proteomes" id="UP000585474">
    <property type="component" value="Unassembled WGS sequence"/>
</dbReference>
<keyword evidence="2" id="KW-0805">Transcription regulation</keyword>
<dbReference type="OrthoDB" id="1870484at2759"/>
<dbReference type="AlphaFoldDB" id="A0A7J0GAJ1"/>
<keyword evidence="7" id="KW-1185">Reference proteome</keyword>
<dbReference type="GO" id="GO:0000981">
    <property type="term" value="F:DNA-binding transcription factor activity, RNA polymerase II-specific"/>
    <property type="evidence" value="ECO:0007669"/>
    <property type="project" value="TreeGrafter"/>
</dbReference>
<dbReference type="InterPro" id="IPR015660">
    <property type="entry name" value="MASH1/Ascl1a-like"/>
</dbReference>
<evidence type="ECO:0000256" key="3">
    <source>
        <dbReference type="ARBA" id="ARBA00023163"/>
    </source>
</evidence>
<evidence type="ECO:0000256" key="5">
    <source>
        <dbReference type="SAM" id="Coils"/>
    </source>
</evidence>
<evidence type="ECO:0000313" key="6">
    <source>
        <dbReference type="EMBL" id="GFZ07809.1"/>
    </source>
</evidence>
<organism evidence="6 7">
    <name type="scientific">Actinidia rufa</name>
    <dbReference type="NCBI Taxonomy" id="165716"/>
    <lineage>
        <taxon>Eukaryota</taxon>
        <taxon>Viridiplantae</taxon>
        <taxon>Streptophyta</taxon>
        <taxon>Embryophyta</taxon>
        <taxon>Tracheophyta</taxon>
        <taxon>Spermatophyta</taxon>
        <taxon>Magnoliopsida</taxon>
        <taxon>eudicotyledons</taxon>
        <taxon>Gunneridae</taxon>
        <taxon>Pentapetalae</taxon>
        <taxon>asterids</taxon>
        <taxon>Ericales</taxon>
        <taxon>Actinidiaceae</taxon>
        <taxon>Actinidia</taxon>
    </lineage>
</organism>
<dbReference type="Gene3D" id="4.10.280.10">
    <property type="entry name" value="Helix-loop-helix DNA-binding domain"/>
    <property type="match status" value="1"/>
</dbReference>
<name>A0A7J0GAJ1_9ERIC</name>
<evidence type="ECO:0000256" key="1">
    <source>
        <dbReference type="ARBA" id="ARBA00004123"/>
    </source>
</evidence>
<dbReference type="PANTHER" id="PTHR13935">
    <property type="entry name" value="ACHAETE-SCUTE TRANSCRIPTION FACTOR-RELATED"/>
    <property type="match status" value="1"/>
</dbReference>
<proteinExistence type="predicted"/>
<feature type="coiled-coil region" evidence="5">
    <location>
        <begin position="53"/>
        <end position="80"/>
    </location>
</feature>
<dbReference type="GO" id="GO:0090575">
    <property type="term" value="C:RNA polymerase II transcription regulator complex"/>
    <property type="evidence" value="ECO:0007669"/>
    <property type="project" value="TreeGrafter"/>
</dbReference>
<comment type="subcellular location">
    <subcellularLocation>
        <location evidence="1">Nucleus</location>
    </subcellularLocation>
</comment>
<dbReference type="SUPFAM" id="SSF47459">
    <property type="entry name" value="HLH, helix-loop-helix DNA-binding domain"/>
    <property type="match status" value="1"/>
</dbReference>
<dbReference type="GO" id="GO:0000977">
    <property type="term" value="F:RNA polymerase II transcription regulatory region sequence-specific DNA binding"/>
    <property type="evidence" value="ECO:0007669"/>
    <property type="project" value="TreeGrafter"/>
</dbReference>
<evidence type="ECO:0000256" key="2">
    <source>
        <dbReference type="ARBA" id="ARBA00023015"/>
    </source>
</evidence>
<evidence type="ECO:0000256" key="4">
    <source>
        <dbReference type="ARBA" id="ARBA00023242"/>
    </source>
</evidence>
<protein>
    <recommendedName>
        <fullName evidence="8">Basic helix-loop-helix (BHLH) DNA-binding superfamily protein</fullName>
    </recommendedName>
</protein>
<keyword evidence="4" id="KW-0539">Nucleus</keyword>